<comment type="caution">
    <text evidence="2">The sequence shown here is derived from an EMBL/GenBank/DDBJ whole genome shotgun (WGS) entry which is preliminary data.</text>
</comment>
<keyword evidence="3" id="KW-1185">Reference proteome</keyword>
<dbReference type="Proteomes" id="UP000613580">
    <property type="component" value="Unassembled WGS sequence"/>
</dbReference>
<dbReference type="AlphaFoldDB" id="A0A8H6SI43"/>
<gene>
    <name evidence="2" type="ORF">HMN09_00994200</name>
</gene>
<reference evidence="2" key="1">
    <citation type="submission" date="2020-05" db="EMBL/GenBank/DDBJ databases">
        <title>Mycena genomes resolve the evolution of fungal bioluminescence.</title>
        <authorList>
            <person name="Tsai I.J."/>
        </authorList>
    </citation>
    <scope>NUCLEOTIDE SEQUENCE</scope>
    <source>
        <strain evidence="2">110903Hualien_Pintung</strain>
    </source>
</reference>
<feature type="coiled-coil region" evidence="1">
    <location>
        <begin position="28"/>
        <end position="66"/>
    </location>
</feature>
<sequence length="546" mass="62135">MAAESTNASFFTAAPAAAPAIPPSSASAAEQRVALAKIDAQLDDLAQQAQSFYSQLEARREQLNDARACVVDALEASSTFPFNALAVEIIASIFVACLPDDDAGYVLPSTKTAPLLFTLVCRRWRHIALTTTTLWRSIEWELKKTRSGKIEARRVELQEEGLARWVDRARLHPMAVRLPVPELPSVGRPTMPTALAEVLPRLWCLRVDLPRAMFENFIRIPTDGRFSALRVLTANFKSKSLKAMLRGCPELRELRVLRHSTSRLSISAPMLHKLRVDTPISVVQLLETLRDCVALVHIRARLEDRGRELGTAEAEALQPLILPGLQSLNLRLECTRAAQGFLFEHLECLPGLTSAGIRSETIITPVTDNSWRFHDLLERSACAQLRRLQYDLRVYDTDPIDNDVLDLRVLTRFPDLEVLDVKLTHRTLPEFFDRITGGTEQLFQLRKLRITVDPNYERVRHTFDMAWMLDFIGLYRWQGRLETLWIVFSDVQSGTAWRPHAVYEERIAQFMRDGLDFAIVAVDGDDDEEYFWPQSAEVEFEQDWMN</sequence>
<keyword evidence="1" id="KW-0175">Coiled coil</keyword>
<organism evidence="2 3">
    <name type="scientific">Mycena chlorophos</name>
    <name type="common">Agaric fungus</name>
    <name type="synonym">Agaricus chlorophos</name>
    <dbReference type="NCBI Taxonomy" id="658473"/>
    <lineage>
        <taxon>Eukaryota</taxon>
        <taxon>Fungi</taxon>
        <taxon>Dikarya</taxon>
        <taxon>Basidiomycota</taxon>
        <taxon>Agaricomycotina</taxon>
        <taxon>Agaricomycetes</taxon>
        <taxon>Agaricomycetidae</taxon>
        <taxon>Agaricales</taxon>
        <taxon>Marasmiineae</taxon>
        <taxon>Mycenaceae</taxon>
        <taxon>Mycena</taxon>
    </lineage>
</organism>
<dbReference type="PANTHER" id="PTHR38926:SF5">
    <property type="entry name" value="F-BOX AND LEUCINE-RICH REPEAT PROTEIN 6"/>
    <property type="match status" value="1"/>
</dbReference>
<evidence type="ECO:0000313" key="3">
    <source>
        <dbReference type="Proteomes" id="UP000613580"/>
    </source>
</evidence>
<dbReference type="Gene3D" id="3.80.10.10">
    <property type="entry name" value="Ribonuclease Inhibitor"/>
    <property type="match status" value="1"/>
</dbReference>
<accession>A0A8H6SI43</accession>
<dbReference type="OrthoDB" id="2269034at2759"/>
<name>A0A8H6SI43_MYCCL</name>
<dbReference type="PANTHER" id="PTHR38926">
    <property type="entry name" value="F-BOX DOMAIN CONTAINING PROTEIN, EXPRESSED"/>
    <property type="match status" value="1"/>
</dbReference>
<dbReference type="EMBL" id="JACAZE010000014">
    <property type="protein sequence ID" value="KAF7299871.1"/>
    <property type="molecule type" value="Genomic_DNA"/>
</dbReference>
<protein>
    <submittedName>
        <fullName evidence="2">F-box domain-containing protein</fullName>
    </submittedName>
</protein>
<dbReference type="InterPro" id="IPR032675">
    <property type="entry name" value="LRR_dom_sf"/>
</dbReference>
<proteinExistence type="predicted"/>
<evidence type="ECO:0000256" key="1">
    <source>
        <dbReference type="SAM" id="Coils"/>
    </source>
</evidence>
<evidence type="ECO:0000313" key="2">
    <source>
        <dbReference type="EMBL" id="KAF7299871.1"/>
    </source>
</evidence>